<dbReference type="EMBL" id="OR769222">
    <property type="protein sequence ID" value="WQJ52905.1"/>
    <property type="molecule type" value="Genomic_DNA"/>
</dbReference>
<organism evidence="1 2">
    <name type="scientific">phage Lak_Megaphage_RVC_JS4_GC31</name>
    <dbReference type="NCBI Taxonomy" id="3109228"/>
    <lineage>
        <taxon>Viruses</taxon>
        <taxon>Duplodnaviria</taxon>
        <taxon>Heunggongvirae</taxon>
        <taxon>Uroviricota</taxon>
        <taxon>Caudoviricetes</taxon>
        <taxon>Caudoviricetes code 15 clade</taxon>
    </lineage>
</organism>
<evidence type="ECO:0000313" key="1">
    <source>
        <dbReference type="EMBL" id="WQJ52905.1"/>
    </source>
</evidence>
<keyword evidence="2" id="KW-1185">Reference proteome</keyword>
<name>A0ABZ0Z493_9CAUD</name>
<evidence type="ECO:0000313" key="2">
    <source>
        <dbReference type="Proteomes" id="UP001349343"/>
    </source>
</evidence>
<proteinExistence type="predicted"/>
<accession>A0ABZ0Z493</accession>
<dbReference type="Proteomes" id="UP001349343">
    <property type="component" value="Segment"/>
</dbReference>
<sequence length="129" mass="14572">MNKQQKKTLYESIMKSVAKQLKTSLNEAATSVEDTEFDEFLANTDNDAPFYIMSIESAKRLKNVMTSRCKTYEVAGKVIVVPILDDPMFFDALNTKLLQLGDRHMFTLSTIGDDMDDVKGSILNYIDAM</sequence>
<reference evidence="1 2" key="1">
    <citation type="submission" date="2023-11" db="EMBL/GenBank/DDBJ databases">
        <authorList>
            <person name="Cook R."/>
            <person name="Crisci M."/>
            <person name="Pye H."/>
            <person name="Adriaenssens E."/>
            <person name="Santini J."/>
        </authorList>
    </citation>
    <scope>NUCLEOTIDE SEQUENCE [LARGE SCALE GENOMIC DNA]</scope>
    <source>
        <strain evidence="1">Lak_Megaphage_RVC_JS4_GC31</strain>
    </source>
</reference>
<protein>
    <submittedName>
        <fullName evidence="1">Uncharacterized protein</fullName>
    </submittedName>
</protein>